<feature type="transmembrane region" description="Helical" evidence="1">
    <location>
        <begin position="32"/>
        <end position="53"/>
    </location>
</feature>
<evidence type="ECO:0000313" key="2">
    <source>
        <dbReference type="EMBL" id="QJA95947.1"/>
    </source>
</evidence>
<protein>
    <submittedName>
        <fullName evidence="2">Uncharacterized protein</fullName>
    </submittedName>
</protein>
<gene>
    <name evidence="2" type="ORF">MM415B05045_0015</name>
</gene>
<sequence>MKKKSRIYNMYLVSFFVCLSMALINIPFFPNMINVLSCGVCIGLAISSINAYFTNK</sequence>
<dbReference type="EMBL" id="MT143357">
    <property type="protein sequence ID" value="QJA95947.1"/>
    <property type="molecule type" value="Genomic_DNA"/>
</dbReference>
<organism evidence="2">
    <name type="scientific">viral metagenome</name>
    <dbReference type="NCBI Taxonomy" id="1070528"/>
    <lineage>
        <taxon>unclassified sequences</taxon>
        <taxon>metagenomes</taxon>
        <taxon>organismal metagenomes</taxon>
    </lineage>
</organism>
<feature type="transmembrane region" description="Helical" evidence="1">
    <location>
        <begin position="7"/>
        <end position="26"/>
    </location>
</feature>
<name>A0A6M3LKP2_9ZZZZ</name>
<keyword evidence="1" id="KW-0472">Membrane</keyword>
<keyword evidence="1" id="KW-1133">Transmembrane helix</keyword>
<evidence type="ECO:0000256" key="1">
    <source>
        <dbReference type="SAM" id="Phobius"/>
    </source>
</evidence>
<keyword evidence="1" id="KW-0812">Transmembrane</keyword>
<dbReference type="AlphaFoldDB" id="A0A6M3LKP2"/>
<reference evidence="2" key="1">
    <citation type="submission" date="2020-03" db="EMBL/GenBank/DDBJ databases">
        <title>The deep terrestrial virosphere.</title>
        <authorList>
            <person name="Holmfeldt K."/>
            <person name="Nilsson E."/>
            <person name="Simone D."/>
            <person name="Lopez-Fernandez M."/>
            <person name="Wu X."/>
            <person name="de Brujin I."/>
            <person name="Lundin D."/>
            <person name="Andersson A."/>
            <person name="Bertilsson S."/>
            <person name="Dopson M."/>
        </authorList>
    </citation>
    <scope>NUCLEOTIDE SEQUENCE</scope>
    <source>
        <strain evidence="2">MM415B05045</strain>
    </source>
</reference>
<accession>A0A6M3LKP2</accession>
<proteinExistence type="predicted"/>